<evidence type="ECO:0000313" key="17">
    <source>
        <dbReference type="Proteomes" id="UP000815677"/>
    </source>
</evidence>
<dbReference type="Gene3D" id="3.90.470.10">
    <property type="entry name" value="Ribosomal protein L22/L17"/>
    <property type="match status" value="1"/>
</dbReference>
<keyword evidence="11 14" id="KW-0472">Membrane</keyword>
<comment type="similarity">
    <text evidence="5 13">Belongs to the universal ribosomal protein uL22 family.</text>
</comment>
<dbReference type="InterPro" id="IPR001063">
    <property type="entry name" value="Ribosomal_uL22"/>
</dbReference>
<evidence type="ECO:0000256" key="12">
    <source>
        <dbReference type="ARBA" id="ARBA00023274"/>
    </source>
</evidence>
<dbReference type="PANTHER" id="PTHR21049:SF0">
    <property type="entry name" value="DOLICHYL-DIPHOSPHOOLIGOSACCHARIDE--PROTEIN GLYCOSYLTRANSFERASE SUBUNIT 1"/>
    <property type="match status" value="1"/>
</dbReference>
<dbReference type="PANTHER" id="PTHR21049">
    <property type="entry name" value="RIBOPHORIN I"/>
    <property type="match status" value="1"/>
</dbReference>
<dbReference type="InterPro" id="IPR036394">
    <property type="entry name" value="Ribosomal_uL22_sf"/>
</dbReference>
<protein>
    <recommendedName>
        <fullName evidence="14">Dolichyl-diphosphooligosaccharide--protein glycosyltransferase subunit 1</fullName>
    </recommendedName>
</protein>
<evidence type="ECO:0000256" key="14">
    <source>
        <dbReference type="RuleBase" id="RU361143"/>
    </source>
</evidence>
<keyword evidence="9 13" id="KW-0689">Ribosomal protein</keyword>
<comment type="function">
    <text evidence="1 14">Subunit of the oligosaccharyl transferase (OST) complex that catalyzes the initial transfer of a defined glycan (Glc(3)Man(9)GlcNAc(2) in eukaryotes) from the lipid carrier dolichol-pyrophosphate to an asparagine residue within an Asn-X-Ser/Thr consensus motif in nascent polypeptide chains, the first step in protein N-glycosylation. N-glycosylation occurs cotranslationally and the complex associates with the Sec61 complex at the channel-forming translocon complex that mediates protein translocation across the endoplasmic reticulum (ER). All subunits are required for a maximal enzyme activity.</text>
</comment>
<proteinExistence type="inferred from homology"/>
<reference evidence="16" key="1">
    <citation type="submission" date="2014-09" db="EMBL/GenBank/DDBJ databases">
        <title>Genome sequence of the luminous mushroom Mycena chlorophos for searching fungal bioluminescence genes.</title>
        <authorList>
            <person name="Tanaka Y."/>
            <person name="Kasuga D."/>
            <person name="Oba Y."/>
            <person name="Hase S."/>
            <person name="Sato K."/>
            <person name="Oba Y."/>
            <person name="Sakakibara Y."/>
        </authorList>
    </citation>
    <scope>NUCLEOTIDE SEQUENCE</scope>
</reference>
<keyword evidence="12 13" id="KW-0687">Ribonucleoprotein</keyword>
<evidence type="ECO:0000256" key="7">
    <source>
        <dbReference type="ARBA" id="ARBA00022729"/>
    </source>
</evidence>
<evidence type="ECO:0000256" key="2">
    <source>
        <dbReference type="ARBA" id="ARBA00004115"/>
    </source>
</evidence>
<keyword evidence="10 14" id="KW-1133">Transmembrane helix</keyword>
<comment type="subcellular location">
    <subcellularLocation>
        <location evidence="2 14">Endoplasmic reticulum membrane</location>
        <topology evidence="2 14">Single-pass type I membrane protein</topology>
    </subcellularLocation>
</comment>
<keyword evidence="6 14" id="KW-0812">Transmembrane</keyword>
<evidence type="ECO:0000256" key="1">
    <source>
        <dbReference type="ARBA" id="ARBA00002791"/>
    </source>
</evidence>
<dbReference type="InterPro" id="IPR007676">
    <property type="entry name" value="Ribophorin_I"/>
</dbReference>
<keyword evidence="8 14" id="KW-0256">Endoplasmic reticulum</keyword>
<feature type="region of interest" description="Disordered" evidence="15">
    <location>
        <begin position="35"/>
        <end position="69"/>
    </location>
</feature>
<evidence type="ECO:0000256" key="5">
    <source>
        <dbReference type="ARBA" id="ARBA00009451"/>
    </source>
</evidence>
<evidence type="ECO:0000256" key="8">
    <source>
        <dbReference type="ARBA" id="ARBA00022824"/>
    </source>
</evidence>
<feature type="transmembrane region" description="Helical" evidence="14">
    <location>
        <begin position="709"/>
        <end position="726"/>
    </location>
</feature>
<evidence type="ECO:0000256" key="11">
    <source>
        <dbReference type="ARBA" id="ARBA00023136"/>
    </source>
</evidence>
<evidence type="ECO:0000256" key="10">
    <source>
        <dbReference type="ARBA" id="ARBA00022989"/>
    </source>
</evidence>
<dbReference type="Proteomes" id="UP000815677">
    <property type="component" value="Unassembled WGS sequence"/>
</dbReference>
<keyword evidence="7" id="KW-0732">Signal</keyword>
<dbReference type="EMBL" id="DF849863">
    <property type="protein sequence ID" value="GAT59416.1"/>
    <property type="molecule type" value="Genomic_DNA"/>
</dbReference>
<evidence type="ECO:0000313" key="16">
    <source>
        <dbReference type="EMBL" id="GAT59416.1"/>
    </source>
</evidence>
<comment type="similarity">
    <text evidence="4 14">Belongs to the OST1 family.</text>
</comment>
<organism evidence="16 17">
    <name type="scientific">Mycena chlorophos</name>
    <name type="common">Agaric fungus</name>
    <name type="synonym">Agaricus chlorophos</name>
    <dbReference type="NCBI Taxonomy" id="658473"/>
    <lineage>
        <taxon>Eukaryota</taxon>
        <taxon>Fungi</taxon>
        <taxon>Dikarya</taxon>
        <taxon>Basidiomycota</taxon>
        <taxon>Agaricomycotina</taxon>
        <taxon>Agaricomycetes</taxon>
        <taxon>Agaricomycetidae</taxon>
        <taxon>Agaricales</taxon>
        <taxon>Marasmiineae</taxon>
        <taxon>Mycenaceae</taxon>
        <taxon>Mycena</taxon>
    </lineage>
</organism>
<sequence>MFARRIQAGPSRLPLQPRRYESSFNPMNWLSKTFAPAPAQEEVDKAKAAQSGASTPQPQPKPTKSSSIFAQVAPVRDSVTLPTAKTPPSKYETVFQKSKTVPFIVSHRKLNKLGRQIAGKPIDHAILQMQFSNKRASSKIRDLLLEAKQRAIRLRKMDEPMIVVAEAWVNKGTKRSKKMRAIRLRKMDEPMIVVAEAWVNKGTKRSKKMVFQGRGHHGVRIKPSSFMTVVLKEGKTVEQLKAEARKRKLNRIVSAAVTREDVPLRNVGASWACAESFENTAIVRTIELGGSLAQVTRTFAVKALESGASVYTIALSDTEKEQTSWLEARVKGQPKTLTVVERGGGSEGLYLLDISLPQALDAGASVNVVVESILTHATYPWPERAAQTDEQSFKHETDLFVLSPYRTLVQRTKIKTSSPNIRSYTQPENLQAFTLDSPVTKSGATVTYGPYNNIPISATPDFIAQNQQPVVFHYGYEYPVAEVVKLHRWAEISHWGANLNIEDHIALRNAGPALKGHFSRLEHQSQTFYKKNPPHVIQGMTLHLPAGIHDAYYYDLNGNVSTSRLRTAPSIPRNTPVNKYSVLELRPRYPIMGGWNYSFTLGWDSPLQDSTGYDSATGRYIVQVPVMTAIPASVVTEGEVTIILPEGATDVEFAAPFRVLSSSQSTHTTYLDTVGRPAITLHFKNLMEKHALPIYVSYKVPLSAHLKKPFAVAVAFMSVFAFGLVARRIDLRIHKS</sequence>
<comment type="subunit">
    <text evidence="14">Component of the oligosaccharyltransferase (OST) complex.</text>
</comment>
<dbReference type="Pfam" id="PF00237">
    <property type="entry name" value="Ribosomal_L22"/>
    <property type="match status" value="1"/>
</dbReference>
<accession>A0ABQ0M7Z0</accession>
<name>A0ABQ0M7Z0_MYCCL</name>
<comment type="pathway">
    <text evidence="3 14">Protein modification; protein glycosylation.</text>
</comment>
<evidence type="ECO:0000256" key="9">
    <source>
        <dbReference type="ARBA" id="ARBA00022980"/>
    </source>
</evidence>
<evidence type="ECO:0000256" key="3">
    <source>
        <dbReference type="ARBA" id="ARBA00004922"/>
    </source>
</evidence>
<keyword evidence="17" id="KW-1185">Reference proteome</keyword>
<evidence type="ECO:0000256" key="15">
    <source>
        <dbReference type="SAM" id="MobiDB-lite"/>
    </source>
</evidence>
<evidence type="ECO:0000256" key="13">
    <source>
        <dbReference type="RuleBase" id="RU004005"/>
    </source>
</evidence>
<gene>
    <name evidence="16" type="ORF">MCHLO_15709</name>
</gene>
<feature type="region of interest" description="Disordered" evidence="15">
    <location>
        <begin position="1"/>
        <end position="22"/>
    </location>
</feature>
<evidence type="ECO:0000256" key="6">
    <source>
        <dbReference type="ARBA" id="ARBA00022692"/>
    </source>
</evidence>
<dbReference type="SUPFAM" id="SSF54843">
    <property type="entry name" value="Ribosomal protein L22"/>
    <property type="match status" value="2"/>
</dbReference>
<dbReference type="Pfam" id="PF04597">
    <property type="entry name" value="Ribophorin_I"/>
    <property type="match status" value="1"/>
</dbReference>
<evidence type="ECO:0000256" key="4">
    <source>
        <dbReference type="ARBA" id="ARBA00008905"/>
    </source>
</evidence>